<dbReference type="Proteomes" id="UP000324479">
    <property type="component" value="Unassembled WGS sequence"/>
</dbReference>
<accession>A0A5M6DLJ3</accession>
<comment type="caution">
    <text evidence="3">The sequence shown here is derived from an EMBL/GenBank/DDBJ whole genome shotgun (WGS) entry which is preliminary data.</text>
</comment>
<evidence type="ECO:0000259" key="2">
    <source>
        <dbReference type="Pfam" id="PF21959"/>
    </source>
</evidence>
<sequence>MFPVSARAQELVGITFDGDLYSISTVDASVSLIGTGTYEGIVGGLEWDPINGRLLALSASIDSPTSLYVVSLDDGSATPIGTTGLGNTIEGGLQFAPDGTLYGAYTEIDAEEYLLEINPTTGAATTLASLPGDRDINGLAWNGSGLLGLDDNSDSIVQIDVTTGNITTLASIDEAVGTIGGMTNFSDDQGYLVVGSGNLYSFNTETGAQQLVGNVGGSGRFFTGLTAPVAIPEPSGLIALAVISACGALRLRRREHRTSTRR</sequence>
<name>A0A5M6DLJ3_9BACT</name>
<protein>
    <recommendedName>
        <fullName evidence="2">DUF6923 domain-containing protein</fullName>
    </recommendedName>
</protein>
<dbReference type="SUPFAM" id="SSF63829">
    <property type="entry name" value="Calcium-dependent phosphotriesterase"/>
    <property type="match status" value="1"/>
</dbReference>
<feature type="transmembrane region" description="Helical" evidence="1">
    <location>
        <begin position="235"/>
        <end position="252"/>
    </location>
</feature>
<keyword evidence="1" id="KW-1133">Transmembrane helix</keyword>
<dbReference type="Pfam" id="PF21959">
    <property type="entry name" value="DUF6923"/>
    <property type="match status" value="1"/>
</dbReference>
<gene>
    <name evidence="3" type="ORF">FYK55_04870</name>
</gene>
<reference evidence="3 4" key="1">
    <citation type="submission" date="2019-08" db="EMBL/GenBank/DDBJ databases">
        <authorList>
            <person name="Dhanesh K."/>
            <person name="Kumar G."/>
            <person name="Sasikala C."/>
            <person name="Venkata Ramana C."/>
        </authorList>
    </citation>
    <scope>NUCLEOTIDE SEQUENCE [LARGE SCALE GENOMIC DNA]</scope>
    <source>
        <strain evidence="3 4">JC645</strain>
    </source>
</reference>
<keyword evidence="4" id="KW-1185">Reference proteome</keyword>
<evidence type="ECO:0000313" key="3">
    <source>
        <dbReference type="EMBL" id="KAA5546225.1"/>
    </source>
</evidence>
<keyword evidence="1" id="KW-0812">Transmembrane</keyword>
<feature type="domain" description="DUF6923" evidence="2">
    <location>
        <begin position="66"/>
        <end position="207"/>
    </location>
</feature>
<dbReference type="Gene3D" id="2.130.10.10">
    <property type="entry name" value="YVTN repeat-like/Quinoprotein amine dehydrogenase"/>
    <property type="match status" value="1"/>
</dbReference>
<keyword evidence="1" id="KW-0472">Membrane</keyword>
<dbReference type="EMBL" id="VWOX01000002">
    <property type="protein sequence ID" value="KAA5546225.1"/>
    <property type="molecule type" value="Genomic_DNA"/>
</dbReference>
<proteinExistence type="predicted"/>
<evidence type="ECO:0000313" key="4">
    <source>
        <dbReference type="Proteomes" id="UP000324479"/>
    </source>
</evidence>
<organism evidence="3 4">
    <name type="scientific">Roseiconus nitratireducens</name>
    <dbReference type="NCBI Taxonomy" id="2605748"/>
    <lineage>
        <taxon>Bacteria</taxon>
        <taxon>Pseudomonadati</taxon>
        <taxon>Planctomycetota</taxon>
        <taxon>Planctomycetia</taxon>
        <taxon>Pirellulales</taxon>
        <taxon>Pirellulaceae</taxon>
        <taxon>Roseiconus</taxon>
    </lineage>
</organism>
<dbReference type="InterPro" id="IPR015943">
    <property type="entry name" value="WD40/YVTN_repeat-like_dom_sf"/>
</dbReference>
<evidence type="ECO:0000256" key="1">
    <source>
        <dbReference type="SAM" id="Phobius"/>
    </source>
</evidence>
<dbReference type="AlphaFoldDB" id="A0A5M6DLJ3"/>
<dbReference type="InterPro" id="IPR054215">
    <property type="entry name" value="DUF6923"/>
</dbReference>